<keyword evidence="1" id="KW-1133">Transmembrane helix</keyword>
<keyword evidence="1" id="KW-0472">Membrane</keyword>
<feature type="transmembrane region" description="Helical" evidence="1">
    <location>
        <begin position="36"/>
        <end position="59"/>
    </location>
</feature>
<accession>A0A7H9HND6</accession>
<organism evidence="2 3">
    <name type="scientific">Torulaspora globosa</name>
    <dbReference type="NCBI Taxonomy" id="48254"/>
    <lineage>
        <taxon>Eukaryota</taxon>
        <taxon>Fungi</taxon>
        <taxon>Dikarya</taxon>
        <taxon>Ascomycota</taxon>
        <taxon>Saccharomycotina</taxon>
        <taxon>Saccharomycetes</taxon>
        <taxon>Saccharomycetales</taxon>
        <taxon>Saccharomycetaceae</taxon>
        <taxon>Torulaspora</taxon>
    </lineage>
</organism>
<name>A0A7H9HND6_9SACH</name>
<keyword evidence="3" id="KW-1185">Reference proteome</keyword>
<dbReference type="AlphaFoldDB" id="A0A7H9HND6"/>
<evidence type="ECO:0000313" key="3">
    <source>
        <dbReference type="Proteomes" id="UP000510647"/>
    </source>
</evidence>
<dbReference type="Proteomes" id="UP000510647">
    <property type="component" value="Chromosome 2"/>
</dbReference>
<evidence type="ECO:0000256" key="1">
    <source>
        <dbReference type="SAM" id="Phobius"/>
    </source>
</evidence>
<proteinExistence type="predicted"/>
<reference evidence="2 3" key="1">
    <citation type="submission" date="2020-06" db="EMBL/GenBank/DDBJ databases">
        <title>The yeast mating-type switching endonuclease HO is a domesticated member of an unorthodox homing genetic element family.</title>
        <authorList>
            <person name="Coughlan A.Y."/>
            <person name="Lombardi L."/>
            <person name="Braun-Galleani S."/>
            <person name="Martos A.R."/>
            <person name="Galeote V."/>
            <person name="Bigey F."/>
            <person name="Dequin S."/>
            <person name="Byrne K.P."/>
            <person name="Wolfe K.H."/>
        </authorList>
    </citation>
    <scope>NUCLEOTIDE SEQUENCE [LARGE SCALE GENOMIC DNA]</scope>
    <source>
        <strain evidence="2 3">CBS2947</strain>
    </source>
</reference>
<dbReference type="EMBL" id="CP059268">
    <property type="protein sequence ID" value="QLQ79278.1"/>
    <property type="molecule type" value="Genomic_DNA"/>
</dbReference>
<evidence type="ECO:0000313" key="2">
    <source>
        <dbReference type="EMBL" id="QLQ79278.1"/>
    </source>
</evidence>
<gene>
    <name evidence="2" type="ORF">HG537_0B06260</name>
</gene>
<sequence length="121" mass="13222">MSIPTSRLPVNNTSSAQISSPRIHEAQQWLANLMQLLVFGTTISVSAFLIFLPAVNVVIQYRTINSKNKTILILLDVTAIYVLIQGNNCLGNLEFFPALASEALTTILSNPDGHVELTELV</sequence>
<keyword evidence="1" id="KW-0812">Transmembrane</keyword>
<protein>
    <submittedName>
        <fullName evidence="2">Uncharacterized protein</fullName>
    </submittedName>
</protein>